<gene>
    <name evidence="3" type="ORF">ACFQ1S_44620</name>
</gene>
<keyword evidence="2" id="KW-0472">Membrane</keyword>
<protein>
    <submittedName>
        <fullName evidence="3">Uncharacterized protein</fullName>
    </submittedName>
</protein>
<keyword evidence="2" id="KW-0812">Transmembrane</keyword>
<reference evidence="4" key="1">
    <citation type="journal article" date="2019" name="Int. J. Syst. Evol. Microbiol.">
        <title>The Global Catalogue of Microorganisms (GCM) 10K type strain sequencing project: providing services to taxonomists for standard genome sequencing and annotation.</title>
        <authorList>
            <consortium name="The Broad Institute Genomics Platform"/>
            <consortium name="The Broad Institute Genome Sequencing Center for Infectious Disease"/>
            <person name="Wu L."/>
            <person name="Ma J."/>
        </authorList>
    </citation>
    <scope>NUCLEOTIDE SEQUENCE [LARGE SCALE GENOMIC DNA]</scope>
    <source>
        <strain evidence="4">JCM 31486</strain>
    </source>
</reference>
<feature type="transmembrane region" description="Helical" evidence="2">
    <location>
        <begin position="50"/>
        <end position="70"/>
    </location>
</feature>
<accession>A0ABW3MNT6</accession>
<evidence type="ECO:0000256" key="2">
    <source>
        <dbReference type="SAM" id="Phobius"/>
    </source>
</evidence>
<name>A0ABW3MNT6_9PSEU</name>
<feature type="non-terminal residue" evidence="3">
    <location>
        <position position="72"/>
    </location>
</feature>
<feature type="compositionally biased region" description="Polar residues" evidence="1">
    <location>
        <begin position="12"/>
        <end position="27"/>
    </location>
</feature>
<keyword evidence="4" id="KW-1185">Reference proteome</keyword>
<feature type="compositionally biased region" description="Basic and acidic residues" evidence="1">
    <location>
        <begin position="1"/>
        <end position="10"/>
    </location>
</feature>
<organism evidence="3 4">
    <name type="scientific">Kibdelosporangium lantanae</name>
    <dbReference type="NCBI Taxonomy" id="1497396"/>
    <lineage>
        <taxon>Bacteria</taxon>
        <taxon>Bacillati</taxon>
        <taxon>Actinomycetota</taxon>
        <taxon>Actinomycetes</taxon>
        <taxon>Pseudonocardiales</taxon>
        <taxon>Pseudonocardiaceae</taxon>
        <taxon>Kibdelosporangium</taxon>
    </lineage>
</organism>
<proteinExistence type="predicted"/>
<feature type="region of interest" description="Disordered" evidence="1">
    <location>
        <begin position="1"/>
        <end position="41"/>
    </location>
</feature>
<evidence type="ECO:0000313" key="4">
    <source>
        <dbReference type="Proteomes" id="UP001597045"/>
    </source>
</evidence>
<sequence length="72" mass="7730">MFDSLRRRENPVASNRLTGLLGGTSTEPTEEEWTDRPTPVARSRLPGRRVSIVVGLVAVVAACAVAGLLLSR</sequence>
<comment type="caution">
    <text evidence="3">The sequence shown here is derived from an EMBL/GenBank/DDBJ whole genome shotgun (WGS) entry which is preliminary data.</text>
</comment>
<dbReference type="EMBL" id="JBHTIS010004184">
    <property type="protein sequence ID" value="MFD1052166.1"/>
    <property type="molecule type" value="Genomic_DNA"/>
</dbReference>
<dbReference type="Proteomes" id="UP001597045">
    <property type="component" value="Unassembled WGS sequence"/>
</dbReference>
<evidence type="ECO:0000313" key="3">
    <source>
        <dbReference type="EMBL" id="MFD1052166.1"/>
    </source>
</evidence>
<keyword evidence="2" id="KW-1133">Transmembrane helix</keyword>
<evidence type="ECO:0000256" key="1">
    <source>
        <dbReference type="SAM" id="MobiDB-lite"/>
    </source>
</evidence>